<evidence type="ECO:0000259" key="17">
    <source>
        <dbReference type="Pfam" id="PF05199"/>
    </source>
</evidence>
<keyword evidence="10" id="KW-0413">Isomerase</keyword>
<keyword evidence="7" id="KW-0443">Lipid metabolism</keyword>
<evidence type="ECO:0000256" key="13">
    <source>
        <dbReference type="ARBA" id="ARBA00049723"/>
    </source>
</evidence>
<proteinExistence type="inferred from homology"/>
<evidence type="ECO:0000259" key="16">
    <source>
        <dbReference type="Pfam" id="PF00732"/>
    </source>
</evidence>
<evidence type="ECO:0000256" key="9">
    <source>
        <dbReference type="ARBA" id="ARBA00023221"/>
    </source>
</evidence>
<dbReference type="InterPro" id="IPR007867">
    <property type="entry name" value="GMC_OxRtase_C"/>
</dbReference>
<sequence>MSTHYDVLVVGSGFGGSVTALRLTEKGYNVGVLEAGRRFADEDFAKTSWRVRKFLWAPKLGLYGIQRIHLLPDVLVLCGAGVGGGSLVYANTLYVPPKEFFQDPQWAGITDWQSELLPYYDQASRMLGVTDVPYPTPLDHVFKSVAEDMGVGHTFKLTPVGVYFGEGPGVTKPDPFFGGVGPERSGCQQCGSCMTGCRHNAKNTMPKNYLGLAEAAGATVHPLTTVLSIRPRPQGGYWVETTRTGPIGKRRTFTADQVVVAAGTYNTQKLLHRMKDSGFLPRLSNRLGVMSRTNSESIVGAVARSNDTDFTPGVAITSSFFPDERTHVEPVRYGKGSNLMGMLGTILTDGKVGTPRWKVWVHDMAASPRDAVRSLSVRRWSEKGAIALVMQSVDNSITVSTIKTRLGRRKLTSRQGDGEPNPTWIPAANDAARRIAEKIDGFPMGQLGDLLDAPMTAHFVGGACIGADADHGVIDGYHRVFGHEGLHVVDGAAISANLGVNPSLTITAQAERAMALWPNKGDADQRPPLGSEYVPVPAVSPRGPVVPAHAPAALRLPIVDIRHADRAVPTD</sequence>
<dbReference type="EC" id="1.1.3.6" evidence="13"/>
<reference evidence="19" key="1">
    <citation type="journal article" date="2019" name="Int. J. Syst. Evol. Microbiol.">
        <title>The Global Catalogue of Microorganisms (GCM) 10K type strain sequencing project: providing services to taxonomists for standard genome sequencing and annotation.</title>
        <authorList>
            <consortium name="The Broad Institute Genomics Platform"/>
            <consortium name="The Broad Institute Genome Sequencing Center for Infectious Disease"/>
            <person name="Wu L."/>
            <person name="Ma J."/>
        </authorList>
    </citation>
    <scope>NUCLEOTIDE SEQUENCE [LARGE SCALE GENOMIC DNA]</scope>
    <source>
        <strain evidence="19">CGMCC 4.7317</strain>
    </source>
</reference>
<comment type="cofactor">
    <cofactor evidence="1">
        <name>FAD</name>
        <dbReference type="ChEBI" id="CHEBI:57692"/>
    </cofactor>
</comment>
<evidence type="ECO:0000256" key="11">
    <source>
        <dbReference type="ARBA" id="ARBA00038856"/>
    </source>
</evidence>
<dbReference type="RefSeq" id="WP_386764370.1">
    <property type="nucleotide sequence ID" value="NZ_JBHSTI010000008.1"/>
</dbReference>
<evidence type="ECO:0000256" key="12">
    <source>
        <dbReference type="ARBA" id="ARBA00049645"/>
    </source>
</evidence>
<dbReference type="EC" id="5.3.3.1" evidence="11"/>
<accession>A0ABW1SZ64</accession>
<dbReference type="Pfam" id="PF13450">
    <property type="entry name" value="NAD_binding_8"/>
    <property type="match status" value="1"/>
</dbReference>
<keyword evidence="3" id="KW-0153">Cholesterol metabolism</keyword>
<evidence type="ECO:0000256" key="5">
    <source>
        <dbReference type="ARBA" id="ARBA00022827"/>
    </source>
</evidence>
<dbReference type="Gene3D" id="3.50.50.60">
    <property type="entry name" value="FAD/NAD(P)-binding domain"/>
    <property type="match status" value="3"/>
</dbReference>
<feature type="domain" description="Glucose-methanol-choline oxidoreductase C-terminal" evidence="17">
    <location>
        <begin position="456"/>
        <end position="510"/>
    </location>
</feature>
<evidence type="ECO:0000256" key="7">
    <source>
        <dbReference type="ARBA" id="ARBA00023098"/>
    </source>
</evidence>
<dbReference type="SUPFAM" id="SSF51905">
    <property type="entry name" value="FAD/NAD(P)-binding domain"/>
    <property type="match status" value="1"/>
</dbReference>
<evidence type="ECO:0000256" key="8">
    <source>
        <dbReference type="ARBA" id="ARBA00023166"/>
    </source>
</evidence>
<dbReference type="InterPro" id="IPR052542">
    <property type="entry name" value="Cholesterol_Oxidase"/>
</dbReference>
<name>A0ABW1SZ64_9ACTN</name>
<keyword evidence="19" id="KW-1185">Reference proteome</keyword>
<dbReference type="Proteomes" id="UP001596138">
    <property type="component" value="Unassembled WGS sequence"/>
</dbReference>
<dbReference type="PANTHER" id="PTHR47470:SF1">
    <property type="entry name" value="FAD-DEPENDENT OXIDOREDUCTASE 2 FAD BINDING DOMAIN-CONTAINING PROTEIN"/>
    <property type="match status" value="1"/>
</dbReference>
<evidence type="ECO:0000256" key="2">
    <source>
        <dbReference type="ARBA" id="ARBA00010790"/>
    </source>
</evidence>
<keyword evidence="8" id="KW-1207">Sterol metabolism</keyword>
<organism evidence="18 19">
    <name type="scientific">Longivirga aurantiaca</name>
    <dbReference type="NCBI Taxonomy" id="1837743"/>
    <lineage>
        <taxon>Bacteria</taxon>
        <taxon>Bacillati</taxon>
        <taxon>Actinomycetota</taxon>
        <taxon>Actinomycetes</taxon>
        <taxon>Sporichthyales</taxon>
        <taxon>Sporichthyaceae</taxon>
        <taxon>Longivirga</taxon>
    </lineage>
</organism>
<keyword evidence="5" id="KW-0274">FAD</keyword>
<dbReference type="InterPro" id="IPR000172">
    <property type="entry name" value="GMC_OxRdtase_N"/>
</dbReference>
<evidence type="ECO:0000256" key="3">
    <source>
        <dbReference type="ARBA" id="ARBA00022548"/>
    </source>
</evidence>
<dbReference type="Pfam" id="PF00732">
    <property type="entry name" value="GMC_oxred_N"/>
    <property type="match status" value="1"/>
</dbReference>
<evidence type="ECO:0000313" key="18">
    <source>
        <dbReference type="EMBL" id="MFC6237240.1"/>
    </source>
</evidence>
<dbReference type="EMBL" id="JBHSTI010000008">
    <property type="protein sequence ID" value="MFC6237240.1"/>
    <property type="molecule type" value="Genomic_DNA"/>
</dbReference>
<keyword evidence="4" id="KW-0285">Flavoprotein</keyword>
<comment type="similarity">
    <text evidence="2">Belongs to the GMC oxidoreductase family.</text>
</comment>
<evidence type="ECO:0000256" key="1">
    <source>
        <dbReference type="ARBA" id="ARBA00001974"/>
    </source>
</evidence>
<feature type="domain" description="Glucose-methanol-choline oxidoreductase N-terminal" evidence="16">
    <location>
        <begin position="185"/>
        <end position="273"/>
    </location>
</feature>
<dbReference type="InterPro" id="IPR036188">
    <property type="entry name" value="FAD/NAD-bd_sf"/>
</dbReference>
<evidence type="ECO:0000256" key="10">
    <source>
        <dbReference type="ARBA" id="ARBA00023235"/>
    </source>
</evidence>
<comment type="caution">
    <text evidence="18">The sequence shown here is derived from an EMBL/GenBank/DDBJ whole genome shotgun (WGS) entry which is preliminary data.</text>
</comment>
<keyword evidence="9" id="KW-0753">Steroid metabolism</keyword>
<protein>
    <recommendedName>
        <fullName evidence="14">Cholesterol oxidase</fullName>
        <ecNumber evidence="13">1.1.3.6</ecNumber>
        <ecNumber evidence="11">5.3.3.1</ecNumber>
    </recommendedName>
    <alternativeName>
        <fullName evidence="15">Cholesterol isomerase</fullName>
    </alternativeName>
</protein>
<keyword evidence="6" id="KW-0560">Oxidoreductase</keyword>
<evidence type="ECO:0000256" key="6">
    <source>
        <dbReference type="ARBA" id="ARBA00023002"/>
    </source>
</evidence>
<evidence type="ECO:0000256" key="14">
    <source>
        <dbReference type="ARBA" id="ARBA00049744"/>
    </source>
</evidence>
<evidence type="ECO:0000313" key="19">
    <source>
        <dbReference type="Proteomes" id="UP001596138"/>
    </source>
</evidence>
<evidence type="ECO:0000256" key="15">
    <source>
        <dbReference type="ARBA" id="ARBA00049778"/>
    </source>
</evidence>
<comment type="pathway">
    <text evidence="12">Steroid metabolism; cholesterol degradation.</text>
</comment>
<dbReference type="PANTHER" id="PTHR47470">
    <property type="entry name" value="CHOLESTEROL OXIDASE"/>
    <property type="match status" value="1"/>
</dbReference>
<evidence type="ECO:0000256" key="4">
    <source>
        <dbReference type="ARBA" id="ARBA00022630"/>
    </source>
</evidence>
<dbReference type="Pfam" id="PF05199">
    <property type="entry name" value="GMC_oxred_C"/>
    <property type="match status" value="1"/>
</dbReference>
<gene>
    <name evidence="18" type="ORF">ACFQGU_05095</name>
</gene>